<comment type="caution">
    <text evidence="1">The sequence shown here is derived from an EMBL/GenBank/DDBJ whole genome shotgun (WGS) entry which is preliminary data.</text>
</comment>
<sequence>MPGGFPSSEDSCLSSGNLAQFNVKLDGYYNPDFYSRVGSGYSVFLGVST</sequence>
<gene>
    <name evidence="1" type="ORF">E5S67_04357</name>
</gene>
<keyword evidence="2" id="KW-1185">Reference proteome</keyword>
<evidence type="ECO:0000313" key="2">
    <source>
        <dbReference type="Proteomes" id="UP000702425"/>
    </source>
</evidence>
<organism evidence="1 2">
    <name type="scientific">Microcoleus asticus IPMA8</name>
    <dbReference type="NCBI Taxonomy" id="2563858"/>
    <lineage>
        <taxon>Bacteria</taxon>
        <taxon>Bacillati</taxon>
        <taxon>Cyanobacteriota</taxon>
        <taxon>Cyanophyceae</taxon>
        <taxon>Oscillatoriophycideae</taxon>
        <taxon>Oscillatoriales</taxon>
        <taxon>Microcoleaceae</taxon>
        <taxon>Microcoleus</taxon>
        <taxon>Microcoleus asticus</taxon>
    </lineage>
</organism>
<name>A0ABX2D1T2_9CYAN</name>
<protein>
    <submittedName>
        <fullName evidence="1">Uncharacterized protein</fullName>
    </submittedName>
</protein>
<accession>A0ABX2D1T2</accession>
<dbReference type="Proteomes" id="UP000702425">
    <property type="component" value="Unassembled WGS sequence"/>
</dbReference>
<reference evidence="1 2" key="1">
    <citation type="journal article" date="2020" name="Sci. Rep.">
        <title>A novel cyanobacterial geosmin producer, revising GeoA distribution and dispersion patterns in Bacteria.</title>
        <authorList>
            <person name="Churro C."/>
            <person name="Semedo-Aguiar A.P."/>
            <person name="Silva A.D."/>
            <person name="Pereira-Leal J.B."/>
            <person name="Leite R.B."/>
        </authorList>
    </citation>
    <scope>NUCLEOTIDE SEQUENCE [LARGE SCALE GENOMIC DNA]</scope>
    <source>
        <strain evidence="1 2">IPMA8</strain>
    </source>
</reference>
<dbReference type="EMBL" id="SRRZ01000090">
    <property type="protein sequence ID" value="NQE36592.1"/>
    <property type="molecule type" value="Genomic_DNA"/>
</dbReference>
<proteinExistence type="predicted"/>
<evidence type="ECO:0000313" key="1">
    <source>
        <dbReference type="EMBL" id="NQE36592.1"/>
    </source>
</evidence>